<keyword evidence="7" id="KW-1005">Bacterial flagellum biogenesis</keyword>
<evidence type="ECO:0000313" key="12">
    <source>
        <dbReference type="EMBL" id="OOZ36998.1"/>
    </source>
</evidence>
<proteinExistence type="inferred from homology"/>
<dbReference type="OrthoDB" id="7063681at2"/>
<dbReference type="InterPro" id="IPR053716">
    <property type="entry name" value="Flag_assembly_chemotaxis_eff"/>
</dbReference>
<keyword evidence="4" id="KW-0813">Transport</keyword>
<keyword evidence="8" id="KW-0653">Protein transport</keyword>
<dbReference type="GO" id="GO:0009288">
    <property type="term" value="C:bacterial-type flagellum"/>
    <property type="evidence" value="ECO:0007669"/>
    <property type="project" value="InterPro"/>
</dbReference>
<dbReference type="Gene3D" id="1.10.287.1700">
    <property type="match status" value="1"/>
</dbReference>
<organism evidence="12 13">
    <name type="scientific">Solemya velesiana gill symbiont</name>
    <dbReference type="NCBI Taxonomy" id="1918948"/>
    <lineage>
        <taxon>Bacteria</taxon>
        <taxon>Pseudomonadati</taxon>
        <taxon>Pseudomonadota</taxon>
        <taxon>Gammaproteobacteria</taxon>
        <taxon>sulfur-oxidizing symbionts</taxon>
    </lineage>
</organism>
<evidence type="ECO:0000313" key="13">
    <source>
        <dbReference type="Proteomes" id="UP000190896"/>
    </source>
</evidence>
<dbReference type="EMBL" id="MPRJ01000020">
    <property type="protein sequence ID" value="OOZ36998.1"/>
    <property type="molecule type" value="Genomic_DNA"/>
</dbReference>
<evidence type="ECO:0000256" key="10">
    <source>
        <dbReference type="ARBA" id="ARBA00023225"/>
    </source>
</evidence>
<dbReference type="PANTHER" id="PTHR38786:SF1">
    <property type="entry name" value="FLAGELLAR FLIJ PROTEIN"/>
    <property type="match status" value="1"/>
</dbReference>
<comment type="caution">
    <text evidence="12">The sequence shown here is derived from an EMBL/GenBank/DDBJ whole genome shotgun (WGS) entry which is preliminary data.</text>
</comment>
<feature type="region of interest" description="Disordered" evidence="11">
    <location>
        <begin position="113"/>
        <end position="144"/>
    </location>
</feature>
<keyword evidence="5" id="KW-1003">Cell membrane</keyword>
<dbReference type="PANTHER" id="PTHR38786">
    <property type="entry name" value="FLAGELLAR FLIJ PROTEIN"/>
    <property type="match status" value="1"/>
</dbReference>
<dbReference type="GO" id="GO:0015031">
    <property type="term" value="P:protein transport"/>
    <property type="evidence" value="ECO:0007669"/>
    <property type="project" value="UniProtKB-KW"/>
</dbReference>
<evidence type="ECO:0000256" key="9">
    <source>
        <dbReference type="ARBA" id="ARBA00023136"/>
    </source>
</evidence>
<dbReference type="InterPro" id="IPR052570">
    <property type="entry name" value="FliJ"/>
</dbReference>
<name>A0A1T2KVW4_9GAMM</name>
<sequence length="144" mass="17361">MTASKRLLPVKRIAESRERKAAKRFGDSKRHVHEQEAKLEELKRYHQEYLERFQETSRNGISTAQLIEYRAFLEKLELAIREQTRIVELSQNECTSRKQEWQKKHVRTQVLGKAVDRMRSAEQKVEEGREQKELDDRNQRNRRN</sequence>
<accession>A0A1T2KVW4</accession>
<dbReference type="InterPro" id="IPR012823">
    <property type="entry name" value="Flagell_FliJ"/>
</dbReference>
<feature type="compositionally biased region" description="Basic and acidic residues" evidence="11">
    <location>
        <begin position="114"/>
        <end position="144"/>
    </location>
</feature>
<dbReference type="RefSeq" id="WP_078486323.1">
    <property type="nucleotide sequence ID" value="NZ_MPRJ01000020.1"/>
</dbReference>
<gene>
    <name evidence="12" type="ORF">BOW51_04485</name>
</gene>
<dbReference type="GO" id="GO:0071973">
    <property type="term" value="P:bacterial-type flagellum-dependent cell motility"/>
    <property type="evidence" value="ECO:0007669"/>
    <property type="project" value="InterPro"/>
</dbReference>
<evidence type="ECO:0000256" key="4">
    <source>
        <dbReference type="ARBA" id="ARBA00022448"/>
    </source>
</evidence>
<evidence type="ECO:0000256" key="7">
    <source>
        <dbReference type="ARBA" id="ARBA00022795"/>
    </source>
</evidence>
<keyword evidence="13" id="KW-1185">Reference proteome</keyword>
<evidence type="ECO:0000256" key="5">
    <source>
        <dbReference type="ARBA" id="ARBA00022475"/>
    </source>
</evidence>
<evidence type="ECO:0000256" key="11">
    <source>
        <dbReference type="SAM" id="MobiDB-lite"/>
    </source>
</evidence>
<keyword evidence="12" id="KW-0966">Cell projection</keyword>
<dbReference type="GO" id="GO:0005886">
    <property type="term" value="C:plasma membrane"/>
    <property type="evidence" value="ECO:0007669"/>
    <property type="project" value="UniProtKB-SubCell"/>
</dbReference>
<reference evidence="12 13" key="1">
    <citation type="submission" date="2016-11" db="EMBL/GenBank/DDBJ databases">
        <title>Mixed transmission modes and dynamic genome evolution in an obligate animal-bacterial symbiosis.</title>
        <authorList>
            <person name="Russell S.L."/>
            <person name="Corbett-Detig R.B."/>
            <person name="Cavanaugh C.M."/>
        </authorList>
    </citation>
    <scope>NUCLEOTIDE SEQUENCE [LARGE SCALE GENOMIC DNA]</scope>
    <source>
        <strain evidence="12">Se-Cadez</strain>
    </source>
</reference>
<keyword evidence="6" id="KW-0145">Chemotaxis</keyword>
<evidence type="ECO:0000256" key="3">
    <source>
        <dbReference type="ARBA" id="ARBA00020392"/>
    </source>
</evidence>
<keyword evidence="12" id="KW-0969">Cilium</keyword>
<dbReference type="GO" id="GO:0044781">
    <property type="term" value="P:bacterial-type flagellum organization"/>
    <property type="evidence" value="ECO:0007669"/>
    <property type="project" value="UniProtKB-KW"/>
</dbReference>
<comment type="subcellular location">
    <subcellularLocation>
        <location evidence="1">Cell membrane</location>
        <topology evidence="1">Peripheral membrane protein</topology>
        <orientation evidence="1">Cytoplasmic side</orientation>
    </subcellularLocation>
</comment>
<keyword evidence="10" id="KW-1006">Bacterial flagellum protein export</keyword>
<dbReference type="Pfam" id="PF02050">
    <property type="entry name" value="FliJ"/>
    <property type="match status" value="1"/>
</dbReference>
<dbReference type="GO" id="GO:0006935">
    <property type="term" value="P:chemotaxis"/>
    <property type="evidence" value="ECO:0007669"/>
    <property type="project" value="UniProtKB-KW"/>
</dbReference>
<evidence type="ECO:0000256" key="1">
    <source>
        <dbReference type="ARBA" id="ARBA00004413"/>
    </source>
</evidence>
<dbReference type="NCBIfam" id="TIGR02473">
    <property type="entry name" value="flagell_FliJ"/>
    <property type="match status" value="1"/>
</dbReference>
<protein>
    <recommendedName>
        <fullName evidence="3">Flagellar FliJ protein</fullName>
    </recommendedName>
</protein>
<evidence type="ECO:0000256" key="2">
    <source>
        <dbReference type="ARBA" id="ARBA00010004"/>
    </source>
</evidence>
<dbReference type="AlphaFoldDB" id="A0A1T2KVW4"/>
<comment type="similarity">
    <text evidence="2">Belongs to the FliJ family.</text>
</comment>
<dbReference type="Proteomes" id="UP000190896">
    <property type="component" value="Unassembled WGS sequence"/>
</dbReference>
<evidence type="ECO:0000256" key="8">
    <source>
        <dbReference type="ARBA" id="ARBA00022927"/>
    </source>
</evidence>
<evidence type="ECO:0000256" key="6">
    <source>
        <dbReference type="ARBA" id="ARBA00022500"/>
    </source>
</evidence>
<keyword evidence="12" id="KW-0282">Flagellum</keyword>
<keyword evidence="9" id="KW-0472">Membrane</keyword>